<dbReference type="SUPFAM" id="SSF161219">
    <property type="entry name" value="CHY zinc finger-like"/>
    <property type="match status" value="1"/>
</dbReference>
<dbReference type="PANTHER" id="PTHR28082:SF1">
    <property type="entry name" value="HELPER OF TIM PROTEIN 13"/>
    <property type="match status" value="1"/>
</dbReference>
<keyword evidence="3" id="KW-0862">Zinc</keyword>
<dbReference type="PIRSF" id="PIRSF017292">
    <property type="entry name" value="UCP017292_Znf_CHY"/>
    <property type="match status" value="1"/>
</dbReference>
<name>A0ABY9K0H9_9BACI</name>
<keyword evidence="6" id="KW-1185">Reference proteome</keyword>
<accession>A0ABY9K0H9</accession>
<dbReference type="Pfam" id="PF05495">
    <property type="entry name" value="zf-CHY"/>
    <property type="match status" value="1"/>
</dbReference>
<evidence type="ECO:0000256" key="2">
    <source>
        <dbReference type="ARBA" id="ARBA00022771"/>
    </source>
</evidence>
<evidence type="ECO:0000259" key="4">
    <source>
        <dbReference type="PROSITE" id="PS51266"/>
    </source>
</evidence>
<feature type="domain" description="CHY-type" evidence="4">
    <location>
        <begin position="12"/>
        <end position="93"/>
    </location>
</feature>
<dbReference type="InterPro" id="IPR016694">
    <property type="entry name" value="UCP017292"/>
</dbReference>
<dbReference type="PANTHER" id="PTHR28082">
    <property type="entry name" value="ZINC FINGER PROTEIN"/>
    <property type="match status" value="1"/>
</dbReference>
<evidence type="ECO:0000256" key="1">
    <source>
        <dbReference type="ARBA" id="ARBA00022723"/>
    </source>
</evidence>
<dbReference type="InterPro" id="IPR037274">
    <property type="entry name" value="Znf_CHY_sf"/>
</dbReference>
<evidence type="ECO:0000313" key="5">
    <source>
        <dbReference type="EMBL" id="WLR44342.1"/>
    </source>
</evidence>
<gene>
    <name evidence="5" type="ORF">LC087_13180</name>
</gene>
<proteinExistence type="predicted"/>
<organism evidence="5 6">
    <name type="scientific">Bacillus carboniphilus</name>
    <dbReference type="NCBI Taxonomy" id="86663"/>
    <lineage>
        <taxon>Bacteria</taxon>
        <taxon>Bacillati</taxon>
        <taxon>Bacillota</taxon>
        <taxon>Bacilli</taxon>
        <taxon>Bacillales</taxon>
        <taxon>Bacillaceae</taxon>
        <taxon>Bacillus</taxon>
    </lineage>
</organism>
<evidence type="ECO:0000256" key="3">
    <source>
        <dbReference type="ARBA" id="ARBA00022833"/>
    </source>
</evidence>
<sequence>MFINGHQVKGKLLDHETRCQHYHSQFDIIAIKFPCCGFYYPCYQCHQEVAEHPPVKWKKAEWDMKAILCGNCGKELTINEYMNGQHQCPTCKADFNAGCQKHNHLYFSMKE</sequence>
<dbReference type="PROSITE" id="PS51266">
    <property type="entry name" value="ZF_CHY"/>
    <property type="match status" value="1"/>
</dbReference>
<keyword evidence="1" id="KW-0479">Metal-binding</keyword>
<dbReference type="InterPro" id="IPR052604">
    <property type="entry name" value="Mito_Tim_assembly_helper"/>
</dbReference>
<reference evidence="5 6" key="1">
    <citation type="submission" date="2023-06" db="EMBL/GenBank/DDBJ databases">
        <title>Five Gram-positive bacteria isolated from mangrove sediments in Shenzhen, Guangdong, China.</title>
        <authorList>
            <person name="Yu S."/>
            <person name="Zheng W."/>
            <person name="Huang Y."/>
        </authorList>
    </citation>
    <scope>NUCLEOTIDE SEQUENCE [LARGE SCALE GENOMIC DNA]</scope>
    <source>
        <strain evidence="5 6">SaN35-3</strain>
    </source>
</reference>
<dbReference type="InterPro" id="IPR008913">
    <property type="entry name" value="Znf_CHY"/>
</dbReference>
<dbReference type="Proteomes" id="UP001197974">
    <property type="component" value="Chromosome"/>
</dbReference>
<keyword evidence="2" id="KW-0863">Zinc-finger</keyword>
<protein>
    <submittedName>
        <fullName evidence="5">CHY zinc finger protein</fullName>
    </submittedName>
</protein>
<dbReference type="EMBL" id="CP129013">
    <property type="protein sequence ID" value="WLR44342.1"/>
    <property type="molecule type" value="Genomic_DNA"/>
</dbReference>
<evidence type="ECO:0000313" key="6">
    <source>
        <dbReference type="Proteomes" id="UP001197974"/>
    </source>
</evidence>